<evidence type="ECO:0000313" key="3">
    <source>
        <dbReference type="Proteomes" id="UP000324222"/>
    </source>
</evidence>
<organism evidence="2 3">
    <name type="scientific">Portunus trituberculatus</name>
    <name type="common">Swimming crab</name>
    <name type="synonym">Neptunus trituberculatus</name>
    <dbReference type="NCBI Taxonomy" id="210409"/>
    <lineage>
        <taxon>Eukaryota</taxon>
        <taxon>Metazoa</taxon>
        <taxon>Ecdysozoa</taxon>
        <taxon>Arthropoda</taxon>
        <taxon>Crustacea</taxon>
        <taxon>Multicrustacea</taxon>
        <taxon>Malacostraca</taxon>
        <taxon>Eumalacostraca</taxon>
        <taxon>Eucarida</taxon>
        <taxon>Decapoda</taxon>
        <taxon>Pleocyemata</taxon>
        <taxon>Brachyura</taxon>
        <taxon>Eubrachyura</taxon>
        <taxon>Portunoidea</taxon>
        <taxon>Portunidae</taxon>
        <taxon>Portuninae</taxon>
        <taxon>Portunus</taxon>
    </lineage>
</organism>
<proteinExistence type="predicted"/>
<dbReference type="Proteomes" id="UP000324222">
    <property type="component" value="Unassembled WGS sequence"/>
</dbReference>
<accession>A0A5B7HR80</accession>
<dbReference type="EMBL" id="VSRR010037634">
    <property type="protein sequence ID" value="MPC73832.1"/>
    <property type="molecule type" value="Genomic_DNA"/>
</dbReference>
<protein>
    <submittedName>
        <fullName evidence="2">Uncharacterized protein</fullName>
    </submittedName>
</protein>
<keyword evidence="3" id="KW-1185">Reference proteome</keyword>
<gene>
    <name evidence="2" type="ORF">E2C01_068171</name>
</gene>
<reference evidence="2 3" key="1">
    <citation type="submission" date="2019-05" db="EMBL/GenBank/DDBJ databases">
        <title>Another draft genome of Portunus trituberculatus and its Hox gene families provides insights of decapod evolution.</title>
        <authorList>
            <person name="Jeong J.-H."/>
            <person name="Song I."/>
            <person name="Kim S."/>
            <person name="Choi T."/>
            <person name="Kim D."/>
            <person name="Ryu S."/>
            <person name="Kim W."/>
        </authorList>
    </citation>
    <scope>NUCLEOTIDE SEQUENCE [LARGE SCALE GENOMIC DNA]</scope>
    <source>
        <tissue evidence="2">Muscle</tissue>
    </source>
</reference>
<dbReference type="AlphaFoldDB" id="A0A5B7HR80"/>
<evidence type="ECO:0000313" key="2">
    <source>
        <dbReference type="EMBL" id="MPC73832.1"/>
    </source>
</evidence>
<name>A0A5B7HR80_PORTR</name>
<feature type="region of interest" description="Disordered" evidence="1">
    <location>
        <begin position="1"/>
        <end position="25"/>
    </location>
</feature>
<sequence>MLPDPCHPPTTSHGQGAPPPAANLSQETPDIYLQTRTLSWGHSSAHGISARKTIVTPVTIQSLDIPSWQRKGSKRGRAQGTPRCLRWPDVLTPASASPTLHHLSPSTTCLPVQPVSQSNLSLSPTRLPPSPVCHHHLSPSPTYLPASPVFPYHLSLPACPVSHTMSPSHT</sequence>
<comment type="caution">
    <text evidence="2">The sequence shown here is derived from an EMBL/GenBank/DDBJ whole genome shotgun (WGS) entry which is preliminary data.</text>
</comment>
<evidence type="ECO:0000256" key="1">
    <source>
        <dbReference type="SAM" id="MobiDB-lite"/>
    </source>
</evidence>